<dbReference type="InterPro" id="IPR020806">
    <property type="entry name" value="PKS_PP-bd"/>
</dbReference>
<keyword evidence="3" id="KW-0597">Phosphoprotein</keyword>
<dbReference type="GO" id="GO:0043041">
    <property type="term" value="P:amino acid activation for nonribosomal peptide biosynthetic process"/>
    <property type="evidence" value="ECO:0007669"/>
    <property type="project" value="TreeGrafter"/>
</dbReference>
<comment type="cofactor">
    <cofactor evidence="1">
        <name>pantetheine 4'-phosphate</name>
        <dbReference type="ChEBI" id="CHEBI:47942"/>
    </cofactor>
</comment>
<evidence type="ECO:0000256" key="2">
    <source>
        <dbReference type="ARBA" id="ARBA00022450"/>
    </source>
</evidence>
<evidence type="ECO:0000313" key="5">
    <source>
        <dbReference type="EMBL" id="MBB5066884.1"/>
    </source>
</evidence>
<evidence type="ECO:0000259" key="4">
    <source>
        <dbReference type="PROSITE" id="PS50075"/>
    </source>
</evidence>
<dbReference type="GO" id="GO:0031177">
    <property type="term" value="F:phosphopantetheine binding"/>
    <property type="evidence" value="ECO:0007669"/>
    <property type="project" value="InterPro"/>
</dbReference>
<dbReference type="FunFam" id="1.10.1200.10:FF:000005">
    <property type="entry name" value="Nonribosomal peptide synthetase 1"/>
    <property type="match status" value="1"/>
</dbReference>
<gene>
    <name evidence="5" type="ORF">HDF15_005270</name>
</gene>
<reference evidence="5 6" key="1">
    <citation type="submission" date="2020-08" db="EMBL/GenBank/DDBJ databases">
        <title>Genomic Encyclopedia of Type Strains, Phase IV (KMG-V): Genome sequencing to study the core and pangenomes of soil and plant-associated prokaryotes.</title>
        <authorList>
            <person name="Whitman W."/>
        </authorList>
    </citation>
    <scope>NUCLEOTIDE SEQUENCE [LARGE SCALE GENOMIC DNA]</scope>
    <source>
        <strain evidence="5 6">X5P3</strain>
    </source>
</reference>
<dbReference type="InterPro" id="IPR036736">
    <property type="entry name" value="ACP-like_sf"/>
</dbReference>
<keyword evidence="2" id="KW-0596">Phosphopantetheine</keyword>
<evidence type="ECO:0000256" key="3">
    <source>
        <dbReference type="ARBA" id="ARBA00022553"/>
    </source>
</evidence>
<dbReference type="PANTHER" id="PTHR45527:SF1">
    <property type="entry name" value="FATTY ACID SYNTHASE"/>
    <property type="match status" value="1"/>
</dbReference>
<dbReference type="GO" id="GO:0044550">
    <property type="term" value="P:secondary metabolite biosynthetic process"/>
    <property type="evidence" value="ECO:0007669"/>
    <property type="project" value="TreeGrafter"/>
</dbReference>
<dbReference type="Gene3D" id="3.40.50.1820">
    <property type="entry name" value="alpha/beta hydrolase"/>
    <property type="match status" value="1"/>
</dbReference>
<dbReference type="Proteomes" id="UP000584867">
    <property type="component" value="Unassembled WGS sequence"/>
</dbReference>
<dbReference type="InterPro" id="IPR029058">
    <property type="entry name" value="AB_hydrolase_fold"/>
</dbReference>
<proteinExistence type="predicted"/>
<dbReference type="AlphaFoldDB" id="A0A7W7ZWB8"/>
<feature type="domain" description="Carrier" evidence="4">
    <location>
        <begin position="32"/>
        <end position="107"/>
    </location>
</feature>
<accession>A0A7W7ZWB8</accession>
<comment type="caution">
    <text evidence="5">The sequence shown here is derived from an EMBL/GenBank/DDBJ whole genome shotgun (WGS) entry which is preliminary data.</text>
</comment>
<protein>
    <submittedName>
        <fullName evidence="5">Acyl carrier protein</fullName>
    </submittedName>
</protein>
<evidence type="ECO:0000256" key="1">
    <source>
        <dbReference type="ARBA" id="ARBA00001957"/>
    </source>
</evidence>
<dbReference type="GO" id="GO:0005737">
    <property type="term" value="C:cytoplasm"/>
    <property type="evidence" value="ECO:0007669"/>
    <property type="project" value="TreeGrafter"/>
</dbReference>
<dbReference type="PROSITE" id="PS00012">
    <property type="entry name" value="PHOSPHOPANTETHEINE"/>
    <property type="match status" value="1"/>
</dbReference>
<dbReference type="PROSITE" id="PS50075">
    <property type="entry name" value="CARRIER"/>
    <property type="match status" value="1"/>
</dbReference>
<name>A0A7W7ZWB8_9BACT</name>
<dbReference type="SUPFAM" id="SSF47336">
    <property type="entry name" value="ACP-like"/>
    <property type="match status" value="1"/>
</dbReference>
<dbReference type="SMART" id="SM00823">
    <property type="entry name" value="PKS_PP"/>
    <property type="match status" value="1"/>
</dbReference>
<dbReference type="EMBL" id="JACHIO010000041">
    <property type="protein sequence ID" value="MBB5066884.1"/>
    <property type="molecule type" value="Genomic_DNA"/>
</dbReference>
<organism evidence="5 6">
    <name type="scientific">Granulicella mallensis</name>
    <dbReference type="NCBI Taxonomy" id="940614"/>
    <lineage>
        <taxon>Bacteria</taxon>
        <taxon>Pseudomonadati</taxon>
        <taxon>Acidobacteriota</taxon>
        <taxon>Terriglobia</taxon>
        <taxon>Terriglobales</taxon>
        <taxon>Acidobacteriaceae</taxon>
        <taxon>Granulicella</taxon>
    </lineage>
</organism>
<dbReference type="InterPro" id="IPR009081">
    <property type="entry name" value="PP-bd_ACP"/>
</dbReference>
<dbReference type="InterPro" id="IPR006162">
    <property type="entry name" value="Ppantetheine_attach_site"/>
</dbReference>
<sequence>MESFPLSPNGKLDRKSLPAPDDEAYVRRGYEAPVGEMEETVAGVFAEVLGVERVGRNDSFFELGGHSLMAMRVIARLEEQLGIKMSVREIFNKPTIASLGLWIDLTSERLTSDAELQTLVENLSAEEVSQLLLGEK</sequence>
<dbReference type="PANTHER" id="PTHR45527">
    <property type="entry name" value="NONRIBOSOMAL PEPTIDE SYNTHETASE"/>
    <property type="match status" value="1"/>
</dbReference>
<evidence type="ECO:0000313" key="6">
    <source>
        <dbReference type="Proteomes" id="UP000584867"/>
    </source>
</evidence>
<dbReference type="Pfam" id="PF00550">
    <property type="entry name" value="PP-binding"/>
    <property type="match status" value="1"/>
</dbReference>